<dbReference type="Pfam" id="PF06889">
    <property type="entry name" value="DUF1266"/>
    <property type="match status" value="1"/>
</dbReference>
<sequence length="329" mass="36905">MVASFPLSMPLPLVASQHATALRVSAGRQCKYRRELLFKIRRRRRFSRHPIRMHSCFKKTGGKSMGIRDTLGHALLDNEKLHFGTAETLTADEQWLVTLSAPLSAFNGDFVNAVATGKDDDELRGGIAEVWNVHDRESFEETARWLAEEGQRSTYLSTWQAIAAVDAATQSTPAVLRLVMDAWFPAFFQIKARKSLDYRTLGAESGRSVTDLSQLVSGSPSWVNALRKHFKVSPSQISNLVAWDAVRLASLSRWAVQLGFIGREEFAGFAGALNAQVREAYADWSQVSAAYIAAGLIWRYSDAREEHLLRTNRMLLNDARSPYRSVPFR</sequence>
<dbReference type="RefSeq" id="WP_307683765.1">
    <property type="nucleotide sequence ID" value="NZ_JAUSRD010000001.1"/>
</dbReference>
<feature type="domain" description="DUF1266" evidence="1">
    <location>
        <begin position="129"/>
        <end position="328"/>
    </location>
</feature>
<dbReference type="InterPro" id="IPR009677">
    <property type="entry name" value="DUF1266"/>
</dbReference>
<dbReference type="EMBL" id="JAUSRD010000001">
    <property type="protein sequence ID" value="MDP9891497.1"/>
    <property type="molecule type" value="Genomic_DNA"/>
</dbReference>
<dbReference type="AlphaFoldDB" id="A0AAW8CRF4"/>
<proteinExistence type="predicted"/>
<reference evidence="2" key="1">
    <citation type="submission" date="2023-07" db="EMBL/GenBank/DDBJ databases">
        <title>Sorghum-associated microbial communities from plants grown in Nebraska, USA.</title>
        <authorList>
            <person name="Schachtman D."/>
        </authorList>
    </citation>
    <scope>NUCLEOTIDE SEQUENCE</scope>
    <source>
        <strain evidence="2">DS3754</strain>
    </source>
</reference>
<dbReference type="Proteomes" id="UP001242045">
    <property type="component" value="Unassembled WGS sequence"/>
</dbReference>
<evidence type="ECO:0000313" key="2">
    <source>
        <dbReference type="EMBL" id="MDP9891497.1"/>
    </source>
</evidence>
<evidence type="ECO:0000259" key="1">
    <source>
        <dbReference type="Pfam" id="PF06889"/>
    </source>
</evidence>
<evidence type="ECO:0000313" key="3">
    <source>
        <dbReference type="Proteomes" id="UP001242045"/>
    </source>
</evidence>
<accession>A0AAW8CRF4</accession>
<protein>
    <recommendedName>
        <fullName evidence="1">DUF1266 domain-containing protein</fullName>
    </recommendedName>
</protein>
<organism evidence="2 3">
    <name type="scientific">Variovorax boronicumulans</name>
    <dbReference type="NCBI Taxonomy" id="436515"/>
    <lineage>
        <taxon>Bacteria</taxon>
        <taxon>Pseudomonadati</taxon>
        <taxon>Pseudomonadota</taxon>
        <taxon>Betaproteobacteria</taxon>
        <taxon>Burkholderiales</taxon>
        <taxon>Comamonadaceae</taxon>
        <taxon>Variovorax</taxon>
    </lineage>
</organism>
<gene>
    <name evidence="2" type="ORF">J2W31_000593</name>
</gene>
<name>A0AAW8CRF4_9BURK</name>
<comment type="caution">
    <text evidence="2">The sequence shown here is derived from an EMBL/GenBank/DDBJ whole genome shotgun (WGS) entry which is preliminary data.</text>
</comment>